<dbReference type="EMBL" id="JAOXHL010000001">
    <property type="protein sequence ID" value="MCV3728220.1"/>
    <property type="molecule type" value="Genomic_DNA"/>
</dbReference>
<feature type="transmembrane region" description="Helical" evidence="1">
    <location>
        <begin position="74"/>
        <end position="98"/>
    </location>
</feature>
<sequence length="232" mass="27413">MHILEQQTHTYLDSLKTNQMLKKFFEQTKVEKRLQKNAKIGLYSVLGIFVIAVGLLIAGAFIKNGQTWANNPWAIAVMTLGLFFLLCLMIPFFIVIVLNRKIVKNFIKTYLDHTTINVFYKKIGAYLKDFSFQKITWNDTEVIYDFLYQKQTYQLVINKDTAFLKIADQLINQKPYDQLNYHDDHWFIFNRIDAAFFKTYPTKCTDYLASQINHKVLLMIQLFVQLNKPRKE</sequence>
<keyword evidence="1" id="KW-0812">Transmembrane</keyword>
<dbReference type="Proteomes" id="UP001208245">
    <property type="component" value="Unassembled WGS sequence"/>
</dbReference>
<keyword evidence="1" id="KW-1133">Transmembrane helix</keyword>
<evidence type="ECO:0000256" key="1">
    <source>
        <dbReference type="SAM" id="Phobius"/>
    </source>
</evidence>
<feature type="transmembrane region" description="Helical" evidence="1">
    <location>
        <begin position="40"/>
        <end position="62"/>
    </location>
</feature>
<gene>
    <name evidence="2" type="ORF">OF376_00245</name>
</gene>
<keyword evidence="1" id="KW-0472">Membrane</keyword>
<dbReference type="RefSeq" id="WP_263821551.1">
    <property type="nucleotide sequence ID" value="NZ_JAOXHL010000001.1"/>
</dbReference>
<protein>
    <recommendedName>
        <fullName evidence="4">DUF3137 domain-containing protein</fullName>
    </recommendedName>
</protein>
<evidence type="ECO:0000313" key="2">
    <source>
        <dbReference type="EMBL" id="MCV3728220.1"/>
    </source>
</evidence>
<organism evidence="2 3">
    <name type="scientific">Ureaplasma miroungigenitalium</name>
    <dbReference type="NCBI Taxonomy" id="1042321"/>
    <lineage>
        <taxon>Bacteria</taxon>
        <taxon>Bacillati</taxon>
        <taxon>Mycoplasmatota</taxon>
        <taxon>Mycoplasmoidales</taxon>
        <taxon>Mycoplasmoidaceae</taxon>
        <taxon>Ureaplasma</taxon>
    </lineage>
</organism>
<keyword evidence="3" id="KW-1185">Reference proteome</keyword>
<evidence type="ECO:0008006" key="4">
    <source>
        <dbReference type="Google" id="ProtNLM"/>
    </source>
</evidence>
<comment type="caution">
    <text evidence="2">The sequence shown here is derived from an EMBL/GenBank/DDBJ whole genome shotgun (WGS) entry which is preliminary data.</text>
</comment>
<proteinExistence type="predicted"/>
<name>A0ABT3BLT6_9BACT</name>
<evidence type="ECO:0000313" key="3">
    <source>
        <dbReference type="Proteomes" id="UP001208245"/>
    </source>
</evidence>
<reference evidence="2 3" key="1">
    <citation type="journal article" date="2020" name="Int. J. Syst. Evol. Microbiol.">
        <title>Ureaplasma miroungigenitalium sp. nov. isolated from northern elephant seals (Mirounga angustirostris) and Ureaplasma zalophigenitalium sp. nov. isolated from California sea lions (Zalophus californianus).</title>
        <authorList>
            <person name="Volokhov D.V."/>
            <person name="Gulland F.M."/>
            <person name="Gao Y."/>
            <person name="Chizhikov V.E."/>
        </authorList>
    </citation>
    <scope>NUCLEOTIDE SEQUENCE [LARGE SCALE GENOMIC DNA]</scope>
    <source>
        <strain evidence="2 3">ES3182-GEN</strain>
    </source>
</reference>
<accession>A0ABT3BLT6</accession>